<dbReference type="InterPro" id="IPR027417">
    <property type="entry name" value="P-loop_NTPase"/>
</dbReference>
<dbReference type="SUPFAM" id="SSF52540">
    <property type="entry name" value="P-loop containing nucleoside triphosphate hydrolases"/>
    <property type="match status" value="1"/>
</dbReference>
<sequence>MLFKICEQEPENYTKNTGYLIKDNWDDWFTYSTMFSFIFVDKNGIKHKLGSVKLGEVDMDKNNQRSPDLPLEFEKLSERFFSLGQSDYYYQRINKLGEDIRKKILTSLNDIAFNEEILQLAIKQHVTNISLLRDVSLNTVKGQFNRMANGGARLTEYNFIYNAPKDAQASSDPIKLEFVVVPESNPPTNVHVLIGRNGVGKTHLMQNMIKALICDNSREDTGSFNMGRNLFSKIVLVAFSAFDEFKPIEIKKDNAQKIPFIHIGLKKGKVEDEQNLISESNPLISKEINKELNKEFIKSLKVCVSPSKRRLWIDAINILESDPIFKEANIKNILSIRDQEKFEIYTNSLFNKLSSGHKIIILTITRLIENVEEKTLVFLDEPEVHLHPPLLSAFIRALSNLLISRNGVAIIATHSPVILQEVPKKCVWKLRRVGREAIAERLEIESFGENIGSLTSEVFGYEVTNSGFHNILSNLAEKYNDYKKIVSYFNDELGIEAKAILRSLIIKEEDE</sequence>
<dbReference type="Pfam" id="PF13304">
    <property type="entry name" value="AAA_21"/>
    <property type="match status" value="1"/>
</dbReference>
<dbReference type="SMART" id="SM00382">
    <property type="entry name" value="AAA"/>
    <property type="match status" value="1"/>
</dbReference>
<feature type="domain" description="AAA+ ATPase" evidence="1">
    <location>
        <begin position="187"/>
        <end position="434"/>
    </location>
</feature>
<dbReference type="InterPro" id="IPR051396">
    <property type="entry name" value="Bact_Antivir_Def_Nuclease"/>
</dbReference>
<accession>A0A9Q3V7P3</accession>
<gene>
    <name evidence="2" type="ORF">G8S53_01070</name>
</gene>
<proteinExistence type="predicted"/>
<evidence type="ECO:0000259" key="1">
    <source>
        <dbReference type="SMART" id="SM00382"/>
    </source>
</evidence>
<evidence type="ECO:0000313" key="3">
    <source>
        <dbReference type="Proteomes" id="UP000813637"/>
    </source>
</evidence>
<dbReference type="GO" id="GO:0016887">
    <property type="term" value="F:ATP hydrolysis activity"/>
    <property type="evidence" value="ECO:0007669"/>
    <property type="project" value="InterPro"/>
</dbReference>
<dbReference type="InterPro" id="IPR003593">
    <property type="entry name" value="AAA+_ATPase"/>
</dbReference>
<comment type="caution">
    <text evidence="2">The sequence shown here is derived from an EMBL/GenBank/DDBJ whole genome shotgun (WGS) entry which is preliminary data.</text>
</comment>
<reference evidence="2" key="1">
    <citation type="submission" date="2020-02" db="EMBL/GenBank/DDBJ databases">
        <authorList>
            <person name="Fillo S."/>
            <person name="Giordani F."/>
            <person name="Tonon E."/>
            <person name="Drigo I."/>
            <person name="Anselmo A."/>
            <person name="Fortunato A."/>
            <person name="Bano L."/>
            <person name="Lista F."/>
        </authorList>
    </citation>
    <scope>NUCLEOTIDE SEQUENCE</scope>
    <source>
        <strain evidence="2">IZSVe-TV_9877_3_12</strain>
    </source>
</reference>
<dbReference type="Gene3D" id="3.40.50.300">
    <property type="entry name" value="P-loop containing nucleotide triphosphate hydrolases"/>
    <property type="match status" value="1"/>
</dbReference>
<name>A0A9Q3V7P3_CLOBO</name>
<dbReference type="RefSeq" id="WP_198091070.1">
    <property type="nucleotide sequence ID" value="NZ_JAAMYB010000001.1"/>
</dbReference>
<organism evidence="2 3">
    <name type="scientific">Clostridium botulinum C</name>
    <dbReference type="NCBI Taxonomy" id="36828"/>
    <lineage>
        <taxon>Bacteria</taxon>
        <taxon>Bacillati</taxon>
        <taxon>Bacillota</taxon>
        <taxon>Clostridia</taxon>
        <taxon>Eubacteriales</taxon>
        <taxon>Clostridiaceae</taxon>
        <taxon>Clostridium</taxon>
    </lineage>
</organism>
<dbReference type="AlphaFoldDB" id="A0A9Q3V7P3"/>
<dbReference type="EMBL" id="JAAMYB010000001">
    <property type="protein sequence ID" value="MCD3193881.1"/>
    <property type="molecule type" value="Genomic_DNA"/>
</dbReference>
<dbReference type="InterPro" id="IPR003959">
    <property type="entry name" value="ATPase_AAA_core"/>
</dbReference>
<protein>
    <submittedName>
        <fullName evidence="2">AAA family ATPase</fullName>
    </submittedName>
</protein>
<dbReference type="GO" id="GO:0005524">
    <property type="term" value="F:ATP binding"/>
    <property type="evidence" value="ECO:0007669"/>
    <property type="project" value="InterPro"/>
</dbReference>
<dbReference type="PANTHER" id="PTHR43581:SF4">
    <property type="entry name" value="ATP_GTP PHOSPHATASE"/>
    <property type="match status" value="1"/>
</dbReference>
<dbReference type="Proteomes" id="UP000813637">
    <property type="component" value="Unassembled WGS sequence"/>
</dbReference>
<dbReference type="PANTHER" id="PTHR43581">
    <property type="entry name" value="ATP/GTP PHOSPHATASE"/>
    <property type="match status" value="1"/>
</dbReference>
<evidence type="ECO:0000313" key="2">
    <source>
        <dbReference type="EMBL" id="MCD3193881.1"/>
    </source>
</evidence>
<reference evidence="2" key="2">
    <citation type="journal article" date="2021" name="Microorganisms">
        <title>Extensive Genome Exploration of Clostridium botulinum Group III Field Strains.</title>
        <authorList>
            <person name="Fillo S."/>
            <person name="Giordani F."/>
            <person name="Tonon E."/>
            <person name="Drigo I."/>
            <person name="Anselmo A."/>
            <person name="Fortunato A."/>
            <person name="Lista F."/>
            <person name="Bano L."/>
        </authorList>
    </citation>
    <scope>NUCLEOTIDE SEQUENCE</scope>
    <source>
        <strain evidence="2">IZSVe-TV_9877_3_12</strain>
    </source>
</reference>